<protein>
    <submittedName>
        <fullName evidence="1">Uncharacterized protein</fullName>
    </submittedName>
</protein>
<dbReference type="Proteomes" id="UP000610960">
    <property type="component" value="Unassembled WGS sequence"/>
</dbReference>
<organism evidence="1 2">
    <name type="scientific">Thermocladium modestius</name>
    <dbReference type="NCBI Taxonomy" id="62609"/>
    <lineage>
        <taxon>Archaea</taxon>
        <taxon>Thermoproteota</taxon>
        <taxon>Thermoprotei</taxon>
        <taxon>Thermoproteales</taxon>
        <taxon>Thermoproteaceae</taxon>
        <taxon>Thermocladium</taxon>
    </lineage>
</organism>
<proteinExistence type="predicted"/>
<reference evidence="1" key="1">
    <citation type="journal article" date="2014" name="Int. J. Syst. Evol. Microbiol.">
        <title>Complete genome sequence of Corynebacterium casei LMG S-19264T (=DSM 44701T), isolated from a smear-ripened cheese.</title>
        <authorList>
            <consortium name="US DOE Joint Genome Institute (JGI-PGF)"/>
            <person name="Walter F."/>
            <person name="Albersmeier A."/>
            <person name="Kalinowski J."/>
            <person name="Ruckert C."/>
        </authorList>
    </citation>
    <scope>NUCLEOTIDE SEQUENCE</scope>
    <source>
        <strain evidence="1">JCM 10088</strain>
    </source>
</reference>
<dbReference type="EMBL" id="BMNL01000002">
    <property type="protein sequence ID" value="GGP20752.1"/>
    <property type="molecule type" value="Genomic_DNA"/>
</dbReference>
<dbReference type="AlphaFoldDB" id="A0A830GU93"/>
<accession>A0A830GU93</accession>
<evidence type="ECO:0000313" key="2">
    <source>
        <dbReference type="Proteomes" id="UP000610960"/>
    </source>
</evidence>
<dbReference type="RefSeq" id="WP_188596324.1">
    <property type="nucleotide sequence ID" value="NZ_BMNL01000002.1"/>
</dbReference>
<gene>
    <name evidence="1" type="ORF">GCM10007981_10100</name>
</gene>
<keyword evidence="2" id="KW-1185">Reference proteome</keyword>
<sequence length="201" mass="23048">MSIDITCPKCGYVNQEGSSKPSHCKLCGFNFSYSDKFPSEEEVLFEIPISMWISNHYGPILITGERFIAFEEARIFNVYLAYSITKLIAMNLIERSLEGIYRLKDQAITVNKPLKQIASKLVDYPKTKRSLYYLEASQVKIEKRKIKLGKAWFYATHVGIKTKGLIGHPTINHMFYLLDDNQTLEIIKNIPFLSNVNIVQG</sequence>
<evidence type="ECO:0000313" key="1">
    <source>
        <dbReference type="EMBL" id="GGP20752.1"/>
    </source>
</evidence>
<reference evidence="1" key="2">
    <citation type="submission" date="2020-09" db="EMBL/GenBank/DDBJ databases">
        <authorList>
            <person name="Sun Q."/>
            <person name="Ohkuma M."/>
        </authorList>
    </citation>
    <scope>NUCLEOTIDE SEQUENCE</scope>
    <source>
        <strain evidence="1">JCM 10088</strain>
    </source>
</reference>
<name>A0A830GU93_9CREN</name>
<dbReference type="OrthoDB" id="387343at2157"/>
<comment type="caution">
    <text evidence="1">The sequence shown here is derived from an EMBL/GenBank/DDBJ whole genome shotgun (WGS) entry which is preliminary data.</text>
</comment>